<dbReference type="SUPFAM" id="SSF56672">
    <property type="entry name" value="DNA/RNA polymerases"/>
    <property type="match status" value="1"/>
</dbReference>
<accession>A0A8S3TY79</accession>
<gene>
    <name evidence="4" type="ORF">MEDL_48860</name>
</gene>
<keyword evidence="5" id="KW-1185">Reference proteome</keyword>
<dbReference type="PANTHER" id="PTHR47027:SF20">
    <property type="entry name" value="REVERSE TRANSCRIPTASE-LIKE PROTEIN WITH RNA-DIRECTED DNA POLYMERASE DOMAIN"/>
    <property type="match status" value="1"/>
</dbReference>
<evidence type="ECO:0000313" key="4">
    <source>
        <dbReference type="EMBL" id="CAG2236342.1"/>
    </source>
</evidence>
<dbReference type="PROSITE" id="PS50878">
    <property type="entry name" value="RT_POL"/>
    <property type="match status" value="1"/>
</dbReference>
<dbReference type="InterPro" id="IPR005135">
    <property type="entry name" value="Endo/exonuclease/phosphatase"/>
</dbReference>
<dbReference type="Pfam" id="PF00078">
    <property type="entry name" value="RVT_1"/>
    <property type="match status" value="1"/>
</dbReference>
<proteinExistence type="predicted"/>
<dbReference type="Proteomes" id="UP000683360">
    <property type="component" value="Unassembled WGS sequence"/>
</dbReference>
<protein>
    <recommendedName>
        <fullName evidence="3">Reverse transcriptase domain-containing protein</fullName>
    </recommendedName>
</protein>
<sequence>MSRYPPRRPRQSSSDSDCDFVRPSPKRLNTKSYSVPIQPSQSIMSEPNSDQNVSTNDLYKLMMSIKQNQDSLRTSLEQRMTNMETKFTHEISKGIQSLKDEMSMEFANVDNKIRTLENKMLKYESDLHVKNTTQSAINENSSQHKLVFKNITHDTSDMESLKAYVNGVLNAIGLDFNVVDVQKIGGKNNGTTNNSNQSKTVLVTFSDGKERIDVLRNKRKLKDTEDYKTLYIETDRSRHERMQEANLRRIIKSIPNLEFRGGRTDAKLTIGSWNCNGWYVKRQNDNGRLLRENILTSLNCDVYGISETHLKDNEAIELDGYKWIGCNRRILSNKAWRGSGGIGFLIKNCILDNFDVDILDNSRDDILWINLKCKHDQNFMLYLCVCYLQPERSSRGNIAQEFYDHLLSQVYLYSSCNPVLICGDFNGRIGNSQDRTDSICTLPDRCYIDSVKNAFGVFLLEFLNDSNCSLLNGRGDSTKDNFTYVSPIGKSVVDYMITPHASFTKFYDFEVKLVSDLLIDYNIEVHPNSRVPDHSVLQCSFDYSEYRNYSSPQVAKTPIYENNCVQSVRRKYDVTKIPNDIFKSERCVRCLDKVVDSLLDRHNIEQRINSIYETLLNAIHDEMDNVLDYKDSGQSTHKRKRCNTKPYWNNELRNLLREVNIAEKDYLSYQGDRRTKKKRREIFKIKRRQFDKRLRQEERKYTAQRLNRIKSINQSNPKEFWREINKLGPGKKSTNIDSVNMDDGSVSHDPSEILQRWKEEYSKLFSSDNTKVDSEFIEQLQNLNSQLEREYENLPVNQTYADNTRTSELNEPISLDETKRALMSLKNGKAVGIDNLPNEILKSDVLSKTLHELFNVCFSYGIVPDPCKAFDSVNHTILWNKLLAVGVYGNMYKVIRCLYSKLQSAVRLSPTMFTEWFSVDSGVRQGDNLAPTLFALFIDELVPLINGLCCGALIGDDMISCLLYADDLVLISGTVDGLQNQLNALNDWTKTQLMNVNTEKTKIMHIRKTTKDRTQFTFRLGDNIVAFVNKYRYLGLTLSDHIDYNVSVSELVSAGSRSLGSLISKFFNMGNMDYDIFTKIYEKHCYSCT</sequence>
<dbReference type="InterPro" id="IPR043502">
    <property type="entry name" value="DNA/RNA_pol_sf"/>
</dbReference>
<feature type="domain" description="Reverse transcriptase" evidence="3">
    <location>
        <begin position="790"/>
        <end position="1038"/>
    </location>
</feature>
<evidence type="ECO:0000256" key="2">
    <source>
        <dbReference type="SAM" id="MobiDB-lite"/>
    </source>
</evidence>
<feature type="coiled-coil region" evidence="1">
    <location>
        <begin position="99"/>
        <end position="126"/>
    </location>
</feature>
<organism evidence="4 5">
    <name type="scientific">Mytilus edulis</name>
    <name type="common">Blue mussel</name>
    <dbReference type="NCBI Taxonomy" id="6550"/>
    <lineage>
        <taxon>Eukaryota</taxon>
        <taxon>Metazoa</taxon>
        <taxon>Spiralia</taxon>
        <taxon>Lophotrochozoa</taxon>
        <taxon>Mollusca</taxon>
        <taxon>Bivalvia</taxon>
        <taxon>Autobranchia</taxon>
        <taxon>Pteriomorphia</taxon>
        <taxon>Mytilida</taxon>
        <taxon>Mytiloidea</taxon>
        <taxon>Mytilidae</taxon>
        <taxon>Mytilinae</taxon>
        <taxon>Mytilus</taxon>
    </lineage>
</organism>
<reference evidence="4" key="1">
    <citation type="submission" date="2021-03" db="EMBL/GenBank/DDBJ databases">
        <authorList>
            <person name="Bekaert M."/>
        </authorList>
    </citation>
    <scope>NUCLEOTIDE SEQUENCE</scope>
</reference>
<dbReference type="Pfam" id="PF03372">
    <property type="entry name" value="Exo_endo_phos"/>
    <property type="match status" value="1"/>
</dbReference>
<dbReference type="SUPFAM" id="SSF56219">
    <property type="entry name" value="DNase I-like"/>
    <property type="match status" value="1"/>
</dbReference>
<dbReference type="AlphaFoldDB" id="A0A8S3TY79"/>
<dbReference type="EMBL" id="CAJPWZ010002351">
    <property type="protein sequence ID" value="CAG2236342.1"/>
    <property type="molecule type" value="Genomic_DNA"/>
</dbReference>
<feature type="region of interest" description="Disordered" evidence="2">
    <location>
        <begin position="1"/>
        <end position="32"/>
    </location>
</feature>
<evidence type="ECO:0000256" key="1">
    <source>
        <dbReference type="SAM" id="Coils"/>
    </source>
</evidence>
<dbReference type="OrthoDB" id="6197757at2759"/>
<evidence type="ECO:0000259" key="3">
    <source>
        <dbReference type="PROSITE" id="PS50878"/>
    </source>
</evidence>
<dbReference type="GO" id="GO:0003824">
    <property type="term" value="F:catalytic activity"/>
    <property type="evidence" value="ECO:0007669"/>
    <property type="project" value="InterPro"/>
</dbReference>
<name>A0A8S3TY79_MYTED</name>
<feature type="compositionally biased region" description="Basic residues" evidence="2">
    <location>
        <begin position="1"/>
        <end position="10"/>
    </location>
</feature>
<dbReference type="PANTHER" id="PTHR47027">
    <property type="entry name" value="REVERSE TRANSCRIPTASE DOMAIN-CONTAINING PROTEIN"/>
    <property type="match status" value="1"/>
</dbReference>
<evidence type="ECO:0000313" key="5">
    <source>
        <dbReference type="Proteomes" id="UP000683360"/>
    </source>
</evidence>
<comment type="caution">
    <text evidence="4">The sequence shown here is derived from an EMBL/GenBank/DDBJ whole genome shotgun (WGS) entry which is preliminary data.</text>
</comment>
<dbReference type="InterPro" id="IPR000477">
    <property type="entry name" value="RT_dom"/>
</dbReference>
<keyword evidence="1" id="KW-0175">Coiled coil</keyword>
<dbReference type="CDD" id="cd01650">
    <property type="entry name" value="RT_nLTR_like"/>
    <property type="match status" value="1"/>
</dbReference>
<dbReference type="Gene3D" id="3.60.10.10">
    <property type="entry name" value="Endonuclease/exonuclease/phosphatase"/>
    <property type="match status" value="1"/>
</dbReference>
<dbReference type="InterPro" id="IPR036691">
    <property type="entry name" value="Endo/exonu/phosph_ase_sf"/>
</dbReference>